<keyword evidence="3" id="KW-0687">Ribonucleoprotein</keyword>
<dbReference type="Proteomes" id="UP001189429">
    <property type="component" value="Unassembled WGS sequence"/>
</dbReference>
<evidence type="ECO:0000256" key="2">
    <source>
        <dbReference type="ARBA" id="ARBA00022980"/>
    </source>
</evidence>
<organism evidence="4 5">
    <name type="scientific">Prorocentrum cordatum</name>
    <dbReference type="NCBI Taxonomy" id="2364126"/>
    <lineage>
        <taxon>Eukaryota</taxon>
        <taxon>Sar</taxon>
        <taxon>Alveolata</taxon>
        <taxon>Dinophyceae</taxon>
        <taxon>Prorocentrales</taxon>
        <taxon>Prorocentraceae</taxon>
        <taxon>Prorocentrum</taxon>
    </lineage>
</organism>
<evidence type="ECO:0008006" key="6">
    <source>
        <dbReference type="Google" id="ProtNLM"/>
    </source>
</evidence>
<name>A0ABN9V436_9DINO</name>
<evidence type="ECO:0000313" key="5">
    <source>
        <dbReference type="Proteomes" id="UP001189429"/>
    </source>
</evidence>
<sequence>MVQRLTYRKHIRYNTKGNKQRKVKTPGGRLVFQQLKKKASPPKCGDCGKQFWLHIVTGRSPQPLAAPPRMSTRVSYEDAEKFLRRCRARPERMRVLCSTKASREGGDEMAVDVEVSPGGPVVQVREISMARGWTGCRFSPSALWLALALARRFGGGPRGPPEEGARRQRSLELGCGVALAGLTAHALGFDTTLTDILDGHLESLSSRLRA</sequence>
<gene>
    <name evidence="4" type="ORF">PCOR1329_LOCUS53699</name>
</gene>
<proteinExistence type="inferred from homology"/>
<keyword evidence="5" id="KW-1185">Reference proteome</keyword>
<dbReference type="EMBL" id="CAUYUJ010016547">
    <property type="protein sequence ID" value="CAK0866541.1"/>
    <property type="molecule type" value="Genomic_DNA"/>
</dbReference>
<dbReference type="PRINTS" id="PR01250">
    <property type="entry name" value="RIBOSOMALL34"/>
</dbReference>
<evidence type="ECO:0000256" key="3">
    <source>
        <dbReference type="ARBA" id="ARBA00023274"/>
    </source>
</evidence>
<evidence type="ECO:0000256" key="1">
    <source>
        <dbReference type="ARBA" id="ARBA00009875"/>
    </source>
</evidence>
<keyword evidence="2" id="KW-0689">Ribosomal protein</keyword>
<accession>A0ABN9V436</accession>
<protein>
    <recommendedName>
        <fullName evidence="6">60S ribosomal protein L34</fullName>
    </recommendedName>
</protein>
<dbReference type="PANTHER" id="PTHR10759">
    <property type="entry name" value="60S RIBOSOMAL PROTEIN L34"/>
    <property type="match status" value="1"/>
</dbReference>
<dbReference type="Gene3D" id="6.20.370.70">
    <property type="match status" value="1"/>
</dbReference>
<dbReference type="Gene3D" id="3.40.50.150">
    <property type="entry name" value="Vaccinia Virus protein VP39"/>
    <property type="match status" value="1"/>
</dbReference>
<comment type="similarity">
    <text evidence="1">Belongs to the eukaryotic ribosomal protein eL34 family.</text>
</comment>
<dbReference type="InterPro" id="IPR008195">
    <property type="entry name" value="Ribosomal_eL34"/>
</dbReference>
<reference evidence="4" key="1">
    <citation type="submission" date="2023-10" db="EMBL/GenBank/DDBJ databases">
        <authorList>
            <person name="Chen Y."/>
            <person name="Shah S."/>
            <person name="Dougan E. K."/>
            <person name="Thang M."/>
            <person name="Chan C."/>
        </authorList>
    </citation>
    <scope>NUCLEOTIDE SEQUENCE [LARGE SCALE GENOMIC DNA]</scope>
</reference>
<dbReference type="Pfam" id="PF01199">
    <property type="entry name" value="Ribosomal_L34e"/>
    <property type="match status" value="1"/>
</dbReference>
<dbReference type="InterPro" id="IPR029063">
    <property type="entry name" value="SAM-dependent_MTases_sf"/>
</dbReference>
<evidence type="ECO:0000313" key="4">
    <source>
        <dbReference type="EMBL" id="CAK0866541.1"/>
    </source>
</evidence>
<comment type="caution">
    <text evidence="4">The sequence shown here is derived from an EMBL/GenBank/DDBJ whole genome shotgun (WGS) entry which is preliminary data.</text>
</comment>